<keyword evidence="3" id="KW-0809">Transit peptide</keyword>
<evidence type="ECO:0000313" key="6">
    <source>
        <dbReference type="EMBL" id="CAF0890082.1"/>
    </source>
</evidence>
<comment type="subcellular location">
    <subcellularLocation>
        <location evidence="1">Mitochondrion</location>
    </subcellularLocation>
</comment>
<keyword evidence="4" id="KW-0496">Mitochondrion</keyword>
<evidence type="ECO:0000256" key="2">
    <source>
        <dbReference type="ARBA" id="ARBA00008231"/>
    </source>
</evidence>
<comment type="similarity">
    <text evidence="2">Belongs to the ATP12 family.</text>
</comment>
<dbReference type="EMBL" id="CAJNOC010001773">
    <property type="protein sequence ID" value="CAF0890082.1"/>
    <property type="molecule type" value="Genomic_DNA"/>
</dbReference>
<dbReference type="InterPro" id="IPR023335">
    <property type="entry name" value="ATP12_ortho_dom_sf"/>
</dbReference>
<proteinExistence type="inferred from homology"/>
<keyword evidence="5" id="KW-0143">Chaperone</keyword>
<dbReference type="GO" id="GO:0033615">
    <property type="term" value="P:mitochondrial proton-transporting ATP synthase complex assembly"/>
    <property type="evidence" value="ECO:0007669"/>
    <property type="project" value="TreeGrafter"/>
</dbReference>
<dbReference type="PANTHER" id="PTHR21013:SF10">
    <property type="entry name" value="ATP SYNTHASE MITOCHONDRIAL F1 COMPLEX ASSEMBLY FACTOR 2"/>
    <property type="match status" value="1"/>
</dbReference>
<comment type="caution">
    <text evidence="6">The sequence shown here is derived from an EMBL/GenBank/DDBJ whole genome shotgun (WGS) entry which is preliminary data.</text>
</comment>
<dbReference type="InterPro" id="IPR011419">
    <property type="entry name" value="ATP12_ATP_synth-F1-assembly"/>
</dbReference>
<dbReference type="Proteomes" id="UP000663879">
    <property type="component" value="Unassembled WGS sequence"/>
</dbReference>
<name>A0A813YUL8_9BILA</name>
<keyword evidence="7" id="KW-1185">Reference proteome</keyword>
<dbReference type="SUPFAM" id="SSF160909">
    <property type="entry name" value="ATP12-like"/>
    <property type="match status" value="1"/>
</dbReference>
<evidence type="ECO:0000313" key="7">
    <source>
        <dbReference type="Proteomes" id="UP000663879"/>
    </source>
</evidence>
<protein>
    <recommendedName>
        <fullName evidence="8">ATP synthase mitochondrial F1 complex assembly factor 2</fullName>
    </recommendedName>
</protein>
<dbReference type="Gene3D" id="3.30.2180.10">
    <property type="entry name" value="ATP12-like"/>
    <property type="match status" value="1"/>
</dbReference>
<sequence length="316" mass="37029">MSGILNLNRLQLLSNLSKQFNNLKVLNFSPIAQKQQQQLLSTTSSSGNRKERKRFYKQVSISEAFSNTRPKHYEINLDKRKLKTPGGNLFSVDNEMLGQMISFEWQSQKEYIKQYTMHLTSLVNTCIDNPGKLNKEILMSSLNDYLQTDTILYFDSNSIAKLDYLQETKWRPLVDWFNEKFPDLKLSIKKEIDDEVNFDFGKTEQFRPDMNSFTKYLDKNFDLNTLIAFNYITECLKSTILTVALLERKIQSVEEACNLAVLEQQHQYDQWGKVEWYHDINEAELRSRVSAAVLFIYLSNSSKYLVKKNLSYANQH</sequence>
<gene>
    <name evidence="6" type="ORF">OXX778_LOCUS10863</name>
</gene>
<evidence type="ECO:0000256" key="5">
    <source>
        <dbReference type="ARBA" id="ARBA00023186"/>
    </source>
</evidence>
<organism evidence="6 7">
    <name type="scientific">Brachionus calyciflorus</name>
    <dbReference type="NCBI Taxonomy" id="104777"/>
    <lineage>
        <taxon>Eukaryota</taxon>
        <taxon>Metazoa</taxon>
        <taxon>Spiralia</taxon>
        <taxon>Gnathifera</taxon>
        <taxon>Rotifera</taxon>
        <taxon>Eurotatoria</taxon>
        <taxon>Monogononta</taxon>
        <taxon>Pseudotrocha</taxon>
        <taxon>Ploima</taxon>
        <taxon>Brachionidae</taxon>
        <taxon>Brachionus</taxon>
    </lineage>
</organism>
<dbReference type="AlphaFoldDB" id="A0A813YUL8"/>
<dbReference type="PANTHER" id="PTHR21013">
    <property type="entry name" value="ATP SYNTHASE MITOCHONDRIAL F1 COMPLEX ASSEMBLY FACTOR 2/ATP12 PROTEIN, MITOCHONDRIAL PRECURSOR"/>
    <property type="match status" value="1"/>
</dbReference>
<dbReference type="InterPro" id="IPR042272">
    <property type="entry name" value="ATP12_ATP_synth-F1-assembly_N"/>
</dbReference>
<evidence type="ECO:0008006" key="8">
    <source>
        <dbReference type="Google" id="ProtNLM"/>
    </source>
</evidence>
<dbReference type="Pfam" id="PF07542">
    <property type="entry name" value="ATP12"/>
    <property type="match status" value="1"/>
</dbReference>
<reference evidence="6" key="1">
    <citation type="submission" date="2021-02" db="EMBL/GenBank/DDBJ databases">
        <authorList>
            <person name="Nowell W R."/>
        </authorList>
    </citation>
    <scope>NUCLEOTIDE SEQUENCE</scope>
    <source>
        <strain evidence="6">Ploen Becks lab</strain>
    </source>
</reference>
<dbReference type="Gene3D" id="1.10.3580.10">
    <property type="entry name" value="ATP12 ATPase"/>
    <property type="match status" value="1"/>
</dbReference>
<evidence type="ECO:0000256" key="3">
    <source>
        <dbReference type="ARBA" id="ARBA00022946"/>
    </source>
</evidence>
<dbReference type="OrthoDB" id="5673at2759"/>
<accession>A0A813YUL8</accession>
<evidence type="ECO:0000256" key="4">
    <source>
        <dbReference type="ARBA" id="ARBA00023128"/>
    </source>
</evidence>
<evidence type="ECO:0000256" key="1">
    <source>
        <dbReference type="ARBA" id="ARBA00004173"/>
    </source>
</evidence>
<dbReference type="GO" id="GO:0005739">
    <property type="term" value="C:mitochondrion"/>
    <property type="evidence" value="ECO:0007669"/>
    <property type="project" value="UniProtKB-SubCell"/>
</dbReference>